<evidence type="ECO:0000256" key="1">
    <source>
        <dbReference type="SAM" id="SignalP"/>
    </source>
</evidence>
<accession>A0A8H3FYN0</accession>
<reference evidence="2" key="1">
    <citation type="submission" date="2021-03" db="EMBL/GenBank/DDBJ databases">
        <authorList>
            <person name="Tagirdzhanova G."/>
        </authorList>
    </citation>
    <scope>NUCLEOTIDE SEQUENCE</scope>
</reference>
<proteinExistence type="predicted"/>
<evidence type="ECO:0000313" key="3">
    <source>
        <dbReference type="Proteomes" id="UP000664203"/>
    </source>
</evidence>
<dbReference type="OrthoDB" id="5407091at2759"/>
<sequence>MKTNCLRTTILSHSPLILLSLLLLLPLTPAQSTNDTIPSNAVTFECTPLRIFALRLGIVQNCAAAILSLPQTPRPVSFHHAGDDDLGRLPVTTTRGDCMVTVDLVDSTEFGSWTSIDLVATLLMTACTDISLNRAYTGGYASAGNGGGIKVTLQRFEEGVGVGNRSGSGLLDE</sequence>
<protein>
    <submittedName>
        <fullName evidence="2">Uncharacterized protein</fullName>
    </submittedName>
</protein>
<dbReference type="EMBL" id="CAJPDR010000354">
    <property type="protein sequence ID" value="CAF9933417.1"/>
    <property type="molecule type" value="Genomic_DNA"/>
</dbReference>
<name>A0A8H3FYN0_9LECA</name>
<dbReference type="AlphaFoldDB" id="A0A8H3FYN0"/>
<feature type="chain" id="PRO_5034824604" evidence="1">
    <location>
        <begin position="33"/>
        <end position="173"/>
    </location>
</feature>
<keyword evidence="3" id="KW-1185">Reference proteome</keyword>
<evidence type="ECO:0000313" key="2">
    <source>
        <dbReference type="EMBL" id="CAF9933417.1"/>
    </source>
</evidence>
<feature type="signal peptide" evidence="1">
    <location>
        <begin position="1"/>
        <end position="32"/>
    </location>
</feature>
<comment type="caution">
    <text evidence="2">The sequence shown here is derived from an EMBL/GenBank/DDBJ whole genome shotgun (WGS) entry which is preliminary data.</text>
</comment>
<gene>
    <name evidence="2" type="ORF">ALECFALPRED_005582</name>
</gene>
<keyword evidence="1" id="KW-0732">Signal</keyword>
<dbReference type="Proteomes" id="UP000664203">
    <property type="component" value="Unassembled WGS sequence"/>
</dbReference>
<organism evidence="2 3">
    <name type="scientific">Alectoria fallacina</name>
    <dbReference type="NCBI Taxonomy" id="1903189"/>
    <lineage>
        <taxon>Eukaryota</taxon>
        <taxon>Fungi</taxon>
        <taxon>Dikarya</taxon>
        <taxon>Ascomycota</taxon>
        <taxon>Pezizomycotina</taxon>
        <taxon>Lecanoromycetes</taxon>
        <taxon>OSLEUM clade</taxon>
        <taxon>Lecanoromycetidae</taxon>
        <taxon>Lecanorales</taxon>
        <taxon>Lecanorineae</taxon>
        <taxon>Parmeliaceae</taxon>
        <taxon>Alectoria</taxon>
    </lineage>
</organism>